<keyword evidence="4" id="KW-1185">Reference proteome</keyword>
<evidence type="ECO:0000313" key="4">
    <source>
        <dbReference type="Proteomes" id="UP001303601"/>
    </source>
</evidence>
<sequence length="85" mass="10013">MGYKTLVDVAKEILDTKEAMNFQDIFANVKSQLFDRWRAETSNNVSDDELLEKKRGELYRLLTIDGRFFHKENGEWTSIRPDKLS</sequence>
<reference evidence="3" key="1">
    <citation type="submission" date="2023-11" db="EMBL/GenBank/DDBJ databases">
        <title>Completed genome sequence of Mycoplasma equirhinis type strain M432/72.</title>
        <authorList>
            <person name="Spergser J."/>
        </authorList>
    </citation>
    <scope>NUCLEOTIDE SEQUENCE [LARGE SCALE GENOMIC DNA]</scope>
    <source>
        <strain evidence="3">M432/72</strain>
    </source>
</reference>
<dbReference type="PROSITE" id="PS51913">
    <property type="entry name" value="HTH_HARE"/>
    <property type="match status" value="1"/>
</dbReference>
<dbReference type="NCBIfam" id="NF045964">
    <property type="entry name" value="RNAP_delt_plasma"/>
    <property type="match status" value="1"/>
</dbReference>
<protein>
    <recommendedName>
        <fullName evidence="2">HTH HARE-type domain-containing protein</fullName>
    </recommendedName>
</protein>
<evidence type="ECO:0000256" key="1">
    <source>
        <dbReference type="ARBA" id="ARBA00023163"/>
    </source>
</evidence>
<dbReference type="Proteomes" id="UP001303601">
    <property type="component" value="Chromosome"/>
</dbReference>
<dbReference type="Gene3D" id="1.10.10.1250">
    <property type="entry name" value="RNA polymerase, subunit delta, N-terminal domain"/>
    <property type="match status" value="1"/>
</dbReference>
<dbReference type="RefSeq" id="WP_140031538.1">
    <property type="nucleotide sequence ID" value="NZ_CP137845.1"/>
</dbReference>
<dbReference type="InterPro" id="IPR038087">
    <property type="entry name" value="RNAP_delta_N_dom_sf"/>
</dbReference>
<dbReference type="InterPro" id="IPR007759">
    <property type="entry name" value="Asxl_HARE-HTH"/>
</dbReference>
<proteinExistence type="predicted"/>
<dbReference type="EMBL" id="CP137845">
    <property type="protein sequence ID" value="WPB54072.1"/>
    <property type="molecule type" value="Genomic_DNA"/>
</dbReference>
<keyword evidence="1" id="KW-0804">Transcription</keyword>
<evidence type="ECO:0000259" key="2">
    <source>
        <dbReference type="PROSITE" id="PS51913"/>
    </source>
</evidence>
<gene>
    <name evidence="3" type="ORF">R9B83_00645</name>
</gene>
<feature type="domain" description="HTH HARE-type" evidence="2">
    <location>
        <begin position="4"/>
        <end position="81"/>
    </location>
</feature>
<accession>A0ABZ0PBF2</accession>
<organism evidence="3 4">
    <name type="scientific">Metamycoplasma equirhinis</name>
    <dbReference type="NCBI Taxonomy" id="92402"/>
    <lineage>
        <taxon>Bacteria</taxon>
        <taxon>Bacillati</taxon>
        <taxon>Mycoplasmatota</taxon>
        <taxon>Mycoplasmoidales</taxon>
        <taxon>Metamycoplasmataceae</taxon>
        <taxon>Metamycoplasma</taxon>
    </lineage>
</organism>
<dbReference type="GeneID" id="94493374"/>
<evidence type="ECO:0000313" key="3">
    <source>
        <dbReference type="EMBL" id="WPB54072.1"/>
    </source>
</evidence>
<name>A0ABZ0PBF2_9BACT</name>